<feature type="transmembrane region" description="Helical" evidence="1">
    <location>
        <begin position="77"/>
        <end position="98"/>
    </location>
</feature>
<evidence type="ECO:0008006" key="4">
    <source>
        <dbReference type="Google" id="ProtNLM"/>
    </source>
</evidence>
<dbReference type="KEGG" id="tva:4769750"/>
<gene>
    <name evidence="2" type="ORF">TVAG_458650</name>
</gene>
<protein>
    <recommendedName>
        <fullName evidence="4">Tetraspanin family protein</fullName>
    </recommendedName>
</protein>
<dbReference type="VEuPathDB" id="TrichDB:TVAG_458650"/>
<organism evidence="2 3">
    <name type="scientific">Trichomonas vaginalis (strain ATCC PRA-98 / G3)</name>
    <dbReference type="NCBI Taxonomy" id="412133"/>
    <lineage>
        <taxon>Eukaryota</taxon>
        <taxon>Metamonada</taxon>
        <taxon>Parabasalia</taxon>
        <taxon>Trichomonadida</taxon>
        <taxon>Trichomonadidae</taxon>
        <taxon>Trichomonas</taxon>
    </lineage>
</organism>
<reference evidence="2" key="1">
    <citation type="submission" date="2006-10" db="EMBL/GenBank/DDBJ databases">
        <authorList>
            <person name="Amadeo P."/>
            <person name="Zhao Q."/>
            <person name="Wortman J."/>
            <person name="Fraser-Liggett C."/>
            <person name="Carlton J."/>
        </authorList>
    </citation>
    <scope>NUCLEOTIDE SEQUENCE</scope>
    <source>
        <strain evidence="2">G3</strain>
    </source>
</reference>
<keyword evidence="3" id="KW-1185">Reference proteome</keyword>
<evidence type="ECO:0000313" key="2">
    <source>
        <dbReference type="EMBL" id="EAY11793.1"/>
    </source>
</evidence>
<accession>A2E670</accession>
<dbReference type="Proteomes" id="UP000001542">
    <property type="component" value="Unassembled WGS sequence"/>
</dbReference>
<feature type="transmembrane region" description="Helical" evidence="1">
    <location>
        <begin position="167"/>
        <end position="189"/>
    </location>
</feature>
<keyword evidence="1" id="KW-1133">Transmembrane helix</keyword>
<dbReference type="SMR" id="A2E670"/>
<evidence type="ECO:0000256" key="1">
    <source>
        <dbReference type="SAM" id="Phobius"/>
    </source>
</evidence>
<reference evidence="2" key="2">
    <citation type="journal article" date="2007" name="Science">
        <title>Draft genome sequence of the sexually transmitted pathogen Trichomonas vaginalis.</title>
        <authorList>
            <person name="Carlton J.M."/>
            <person name="Hirt R.P."/>
            <person name="Silva J.C."/>
            <person name="Delcher A.L."/>
            <person name="Schatz M."/>
            <person name="Zhao Q."/>
            <person name="Wortman J.R."/>
            <person name="Bidwell S.L."/>
            <person name="Alsmark U.C.M."/>
            <person name="Besteiro S."/>
            <person name="Sicheritz-Ponten T."/>
            <person name="Noel C.J."/>
            <person name="Dacks J.B."/>
            <person name="Foster P.G."/>
            <person name="Simillion C."/>
            <person name="Van de Peer Y."/>
            <person name="Miranda-Saavedra D."/>
            <person name="Barton G.J."/>
            <person name="Westrop G.D."/>
            <person name="Mueller S."/>
            <person name="Dessi D."/>
            <person name="Fiori P.L."/>
            <person name="Ren Q."/>
            <person name="Paulsen I."/>
            <person name="Zhang H."/>
            <person name="Bastida-Corcuera F.D."/>
            <person name="Simoes-Barbosa A."/>
            <person name="Brown M.T."/>
            <person name="Hayes R.D."/>
            <person name="Mukherjee M."/>
            <person name="Okumura C.Y."/>
            <person name="Schneider R."/>
            <person name="Smith A.J."/>
            <person name="Vanacova S."/>
            <person name="Villalvazo M."/>
            <person name="Haas B.J."/>
            <person name="Pertea M."/>
            <person name="Feldblyum T.V."/>
            <person name="Utterback T.R."/>
            <person name="Shu C.L."/>
            <person name="Osoegawa K."/>
            <person name="de Jong P.J."/>
            <person name="Hrdy I."/>
            <person name="Horvathova L."/>
            <person name="Zubacova Z."/>
            <person name="Dolezal P."/>
            <person name="Malik S.B."/>
            <person name="Logsdon J.M. Jr."/>
            <person name="Henze K."/>
            <person name="Gupta A."/>
            <person name="Wang C.C."/>
            <person name="Dunne R.L."/>
            <person name="Upcroft J.A."/>
            <person name="Upcroft P."/>
            <person name="White O."/>
            <person name="Salzberg S.L."/>
            <person name="Tang P."/>
            <person name="Chiu C.-H."/>
            <person name="Lee Y.-S."/>
            <person name="Embley T.M."/>
            <person name="Coombs G.H."/>
            <person name="Mottram J.C."/>
            <person name="Tachezy J."/>
            <person name="Fraser-Liggett C.M."/>
            <person name="Johnson P.J."/>
        </authorList>
    </citation>
    <scope>NUCLEOTIDE SEQUENCE [LARGE SCALE GENOMIC DNA]</scope>
    <source>
        <strain evidence="2">G3</strain>
    </source>
</reference>
<feature type="transmembrane region" description="Helical" evidence="1">
    <location>
        <begin position="12"/>
        <end position="32"/>
    </location>
</feature>
<evidence type="ECO:0000313" key="3">
    <source>
        <dbReference type="Proteomes" id="UP000001542"/>
    </source>
</evidence>
<dbReference type="InParanoid" id="A2E670"/>
<proteinExistence type="predicted"/>
<dbReference type="EMBL" id="DS113312">
    <property type="protein sequence ID" value="EAY11793.1"/>
    <property type="molecule type" value="Genomic_DNA"/>
</dbReference>
<dbReference type="VEuPathDB" id="TrichDB:TVAGG3_0394060"/>
<name>A2E670_TRIV3</name>
<keyword evidence="1" id="KW-0812">Transmembrane</keyword>
<sequence length="212" mass="24533">MEDQNKRRLGIITASVGMIILFAWITVLFVRFVQKAILRPSLPLILYFVAIIIVEIALSALLLIFTKSNNPWAHFWMAILGGLLTAISILNFVTYTFAKNTLVYTYKHLWTNDNMQQYGITIEDKFDCCGYDDTTYALSSNTSRCYFFVQKQNSCSVKLLNFFFNQWNLITGITLNVLAIIAFLMFVIIELGRIDFDRADYDKLQLRPIQDF</sequence>
<dbReference type="RefSeq" id="XP_001324016.1">
    <property type="nucleotide sequence ID" value="XM_001323981.1"/>
</dbReference>
<keyword evidence="1" id="KW-0472">Membrane</keyword>
<dbReference type="AlphaFoldDB" id="A2E670"/>
<feature type="transmembrane region" description="Helical" evidence="1">
    <location>
        <begin position="44"/>
        <end position="65"/>
    </location>
</feature>